<proteinExistence type="predicted"/>
<dbReference type="RefSeq" id="WP_173223897.1">
    <property type="nucleotide sequence ID" value="NZ_CP048104.1"/>
</dbReference>
<reference evidence="2 3" key="1">
    <citation type="submission" date="2020-01" db="EMBL/GenBank/DDBJ databases">
        <authorList>
            <person name="Gulvik C.A."/>
            <person name="Batra D.G."/>
        </authorList>
    </citation>
    <scope>NUCLEOTIDE SEQUENCE [LARGE SCALE GENOMIC DNA]</scope>
    <source>
        <strain evidence="2 3">W9323</strain>
    </source>
</reference>
<dbReference type="KEGG" id="kpul:GXN76_13195"/>
<keyword evidence="1" id="KW-0812">Transmembrane</keyword>
<accession>A0A7D4BIF1</accession>
<evidence type="ECO:0000313" key="2">
    <source>
        <dbReference type="EMBL" id="QKG85335.1"/>
    </source>
</evidence>
<sequence>MDKLERVFLYFFIMVLAIGWITNPLMDRLVNLNIGIMGFFGVGTFLLFNYIYKNGNEPRLNHIIEFFISCLLFIVVIVAFLLLT</sequence>
<name>A0A7D4BIF1_9BACL</name>
<evidence type="ECO:0000256" key="1">
    <source>
        <dbReference type="SAM" id="Phobius"/>
    </source>
</evidence>
<evidence type="ECO:0000313" key="3">
    <source>
        <dbReference type="Proteomes" id="UP000503088"/>
    </source>
</evidence>
<gene>
    <name evidence="2" type="ORF">GXN76_13195</name>
</gene>
<dbReference type="AlphaFoldDB" id="A0A7D4BIF1"/>
<feature type="transmembrane region" description="Helical" evidence="1">
    <location>
        <begin position="63"/>
        <end position="83"/>
    </location>
</feature>
<organism evidence="2 3">
    <name type="scientific">Kroppenstedtia pulmonis</name>
    <dbReference type="NCBI Taxonomy" id="1380685"/>
    <lineage>
        <taxon>Bacteria</taxon>
        <taxon>Bacillati</taxon>
        <taxon>Bacillota</taxon>
        <taxon>Bacilli</taxon>
        <taxon>Bacillales</taxon>
        <taxon>Thermoactinomycetaceae</taxon>
        <taxon>Kroppenstedtia</taxon>
    </lineage>
</organism>
<keyword evidence="1" id="KW-0472">Membrane</keyword>
<dbReference type="EMBL" id="CP048104">
    <property type="protein sequence ID" value="QKG85335.1"/>
    <property type="molecule type" value="Genomic_DNA"/>
</dbReference>
<dbReference type="Proteomes" id="UP000503088">
    <property type="component" value="Chromosome"/>
</dbReference>
<protein>
    <submittedName>
        <fullName evidence="2">Uncharacterized protein</fullName>
    </submittedName>
</protein>
<keyword evidence="1" id="KW-1133">Transmembrane helix</keyword>
<feature type="transmembrane region" description="Helical" evidence="1">
    <location>
        <begin position="32"/>
        <end position="51"/>
    </location>
</feature>
<feature type="transmembrane region" description="Helical" evidence="1">
    <location>
        <begin position="7"/>
        <end position="26"/>
    </location>
</feature>
<keyword evidence="3" id="KW-1185">Reference proteome</keyword>